<protein>
    <submittedName>
        <fullName evidence="1">Uncharacterized protein</fullName>
    </submittedName>
</protein>
<dbReference type="OrthoDB" id="1939479at2759"/>
<sequence length="122" mass="14227">MNNLLYFEDVLCELRDQLRYSQLTGNWELLLQEGGEEEVETAPYLWNVFSTEELDSFDYFDFLWFAYSMKSSTQGKVASWIKHKNGALESSNLMSPRGKFFKQPSNYVASRFSSQCISNKAF</sequence>
<dbReference type="EMBL" id="NMUH01005845">
    <property type="protein sequence ID" value="MQM13830.1"/>
    <property type="molecule type" value="Genomic_DNA"/>
</dbReference>
<evidence type="ECO:0000313" key="2">
    <source>
        <dbReference type="Proteomes" id="UP000652761"/>
    </source>
</evidence>
<dbReference type="Proteomes" id="UP000652761">
    <property type="component" value="Unassembled WGS sequence"/>
</dbReference>
<proteinExistence type="predicted"/>
<name>A0A843X7L2_COLES</name>
<keyword evidence="2" id="KW-1185">Reference proteome</keyword>
<organism evidence="1 2">
    <name type="scientific">Colocasia esculenta</name>
    <name type="common">Wild taro</name>
    <name type="synonym">Arum esculentum</name>
    <dbReference type="NCBI Taxonomy" id="4460"/>
    <lineage>
        <taxon>Eukaryota</taxon>
        <taxon>Viridiplantae</taxon>
        <taxon>Streptophyta</taxon>
        <taxon>Embryophyta</taxon>
        <taxon>Tracheophyta</taxon>
        <taxon>Spermatophyta</taxon>
        <taxon>Magnoliopsida</taxon>
        <taxon>Liliopsida</taxon>
        <taxon>Araceae</taxon>
        <taxon>Aroideae</taxon>
        <taxon>Colocasieae</taxon>
        <taxon>Colocasia</taxon>
    </lineage>
</organism>
<evidence type="ECO:0000313" key="1">
    <source>
        <dbReference type="EMBL" id="MQM13830.1"/>
    </source>
</evidence>
<accession>A0A843X7L2</accession>
<feature type="non-terminal residue" evidence="1">
    <location>
        <position position="1"/>
    </location>
</feature>
<reference evidence="1" key="1">
    <citation type="submission" date="2017-07" db="EMBL/GenBank/DDBJ databases">
        <title>Taro Niue Genome Assembly and Annotation.</title>
        <authorList>
            <person name="Atibalentja N."/>
            <person name="Keating K."/>
            <person name="Fields C.J."/>
        </authorList>
    </citation>
    <scope>NUCLEOTIDE SEQUENCE</scope>
    <source>
        <strain evidence="1">Niue_2</strain>
        <tissue evidence="1">Leaf</tissue>
    </source>
</reference>
<comment type="caution">
    <text evidence="1">The sequence shown here is derived from an EMBL/GenBank/DDBJ whole genome shotgun (WGS) entry which is preliminary data.</text>
</comment>
<dbReference type="AlphaFoldDB" id="A0A843X7L2"/>
<gene>
    <name evidence="1" type="ORF">Taro_046754</name>
</gene>